<dbReference type="Proteomes" id="UP000298252">
    <property type="component" value="Unassembled WGS sequence"/>
</dbReference>
<dbReference type="EMBL" id="SOFD01000002">
    <property type="protein sequence ID" value="TFB82132.1"/>
    <property type="molecule type" value="Genomic_DNA"/>
</dbReference>
<protein>
    <submittedName>
        <fullName evidence="3">Uncharacterized protein</fullName>
    </submittedName>
</protein>
<organism evidence="3 5">
    <name type="scientific">Cryobacterium flavum</name>
    <dbReference type="NCBI Taxonomy" id="1424659"/>
    <lineage>
        <taxon>Bacteria</taxon>
        <taxon>Bacillati</taxon>
        <taxon>Actinomycetota</taxon>
        <taxon>Actinomycetes</taxon>
        <taxon>Micrococcales</taxon>
        <taxon>Microbacteriaceae</taxon>
        <taxon>Cryobacterium</taxon>
    </lineage>
</organism>
<keyword evidence="2" id="KW-0472">Membrane</keyword>
<keyword evidence="6" id="KW-1185">Reference proteome</keyword>
<evidence type="ECO:0000313" key="6">
    <source>
        <dbReference type="Proteomes" id="UP000298252"/>
    </source>
</evidence>
<reference evidence="4 6" key="2">
    <citation type="submission" date="2019-03" db="EMBL/GenBank/DDBJ databases">
        <title>Genomics of glacier-inhabiting Cryobacterium strains.</title>
        <authorList>
            <person name="Liu Q."/>
            <person name="Xin Y.-H."/>
        </authorList>
    </citation>
    <scope>NUCLEOTIDE SEQUENCE [LARGE SCALE GENOMIC DNA]</scope>
    <source>
        <strain evidence="4 6">Hh8</strain>
    </source>
</reference>
<accession>A0A4R8VID2</accession>
<dbReference type="RefSeq" id="WP_092341122.1">
    <property type="nucleotide sequence ID" value="NZ_FNIB01000008.1"/>
</dbReference>
<keyword evidence="2" id="KW-0812">Transmembrane</keyword>
<evidence type="ECO:0000313" key="3">
    <source>
        <dbReference type="EMBL" id="SDN88540.1"/>
    </source>
</evidence>
<evidence type="ECO:0000256" key="2">
    <source>
        <dbReference type="SAM" id="Phobius"/>
    </source>
</evidence>
<feature type="transmembrane region" description="Helical" evidence="2">
    <location>
        <begin position="102"/>
        <end position="127"/>
    </location>
</feature>
<keyword evidence="2" id="KW-1133">Transmembrane helix</keyword>
<feature type="transmembrane region" description="Helical" evidence="2">
    <location>
        <begin position="70"/>
        <end position="90"/>
    </location>
</feature>
<feature type="region of interest" description="Disordered" evidence="1">
    <location>
        <begin position="1"/>
        <end position="28"/>
    </location>
</feature>
<dbReference type="EMBL" id="FNIB01000008">
    <property type="protein sequence ID" value="SDN88540.1"/>
    <property type="molecule type" value="Genomic_DNA"/>
</dbReference>
<dbReference type="Proteomes" id="UP000199639">
    <property type="component" value="Unassembled WGS sequence"/>
</dbReference>
<gene>
    <name evidence="4" type="ORF">E3O21_00270</name>
    <name evidence="3" type="ORF">SAMN05216368_10818</name>
</gene>
<proteinExistence type="predicted"/>
<evidence type="ECO:0000313" key="5">
    <source>
        <dbReference type="Proteomes" id="UP000199639"/>
    </source>
</evidence>
<dbReference type="AlphaFoldDB" id="A0A4R8VID2"/>
<name>A0A4R8VID2_9MICO</name>
<reference evidence="3 5" key="1">
    <citation type="submission" date="2016-10" db="EMBL/GenBank/DDBJ databases">
        <authorList>
            <person name="Varghese N."/>
            <person name="Submissions S."/>
        </authorList>
    </citation>
    <scope>NUCLEOTIDE SEQUENCE [LARGE SCALE GENOMIC DNA]</scope>
    <source>
        <strain evidence="3 5">CGMCC 1.11215</strain>
    </source>
</reference>
<evidence type="ECO:0000313" key="4">
    <source>
        <dbReference type="EMBL" id="TFB82132.1"/>
    </source>
</evidence>
<feature type="transmembrane region" description="Helical" evidence="2">
    <location>
        <begin position="37"/>
        <end position="58"/>
    </location>
</feature>
<evidence type="ECO:0000256" key="1">
    <source>
        <dbReference type="SAM" id="MobiDB-lite"/>
    </source>
</evidence>
<sequence>MTNQAHRKSVDGQPAEKPPGKPAGPSSTLGSVLGTSALLLLSVGLAWVLGVMGIFLAVTNCSAADCTGLTIGSGIATFGPASVVLISIVISIVRMVQRRRAFWVPIIGMVVAVLMTVLGGTVVFMTIG</sequence>